<reference evidence="13 14" key="1">
    <citation type="submission" date="2024-01" db="EMBL/GenBank/DDBJ databases">
        <title>The genome of the rayed Mediterranean limpet Patella caerulea (Linnaeus, 1758).</title>
        <authorList>
            <person name="Anh-Thu Weber A."/>
            <person name="Halstead-Nussloch G."/>
        </authorList>
    </citation>
    <scope>NUCLEOTIDE SEQUENCE [LARGE SCALE GENOMIC DNA]</scope>
    <source>
        <strain evidence="13">AATW-2023a</strain>
        <tissue evidence="13">Whole specimen</tissue>
    </source>
</reference>
<feature type="domain" description="Macro" evidence="12">
    <location>
        <begin position="1700"/>
        <end position="1888"/>
    </location>
</feature>
<evidence type="ECO:0000256" key="2">
    <source>
        <dbReference type="ARBA" id="ARBA00004906"/>
    </source>
</evidence>
<dbReference type="Pfam" id="PF01661">
    <property type="entry name" value="Macro"/>
    <property type="match status" value="3"/>
</dbReference>
<evidence type="ECO:0000256" key="9">
    <source>
        <dbReference type="PROSITE-ProRule" id="PRU00175"/>
    </source>
</evidence>
<keyword evidence="6" id="KW-0479">Metal-binding</keyword>
<dbReference type="SUPFAM" id="SSF57850">
    <property type="entry name" value="RING/U-box"/>
    <property type="match status" value="1"/>
</dbReference>
<dbReference type="InterPro" id="IPR013083">
    <property type="entry name" value="Znf_RING/FYVE/PHD"/>
</dbReference>
<dbReference type="Gene3D" id="3.30.40.10">
    <property type="entry name" value="Zinc/RING finger domain, C3HC4 (zinc finger)"/>
    <property type="match status" value="1"/>
</dbReference>
<feature type="compositionally biased region" description="Low complexity" evidence="10">
    <location>
        <begin position="896"/>
        <end position="906"/>
    </location>
</feature>
<evidence type="ECO:0000259" key="12">
    <source>
        <dbReference type="PROSITE" id="PS51154"/>
    </source>
</evidence>
<feature type="compositionally biased region" description="Basic and acidic residues" evidence="10">
    <location>
        <begin position="877"/>
        <end position="888"/>
    </location>
</feature>
<evidence type="ECO:0000313" key="13">
    <source>
        <dbReference type="EMBL" id="KAK6185734.1"/>
    </source>
</evidence>
<evidence type="ECO:0000256" key="10">
    <source>
        <dbReference type="SAM" id="MobiDB-lite"/>
    </source>
</evidence>
<dbReference type="InterPro" id="IPR039399">
    <property type="entry name" value="Deltex_C_sf"/>
</dbReference>
<dbReference type="Gene3D" id="3.40.220.10">
    <property type="entry name" value="Leucine Aminopeptidase, subunit E, domain 1"/>
    <property type="match status" value="3"/>
</dbReference>
<dbReference type="SMART" id="SM00506">
    <property type="entry name" value="A1pp"/>
    <property type="match status" value="2"/>
</dbReference>
<comment type="caution">
    <text evidence="13">The sequence shown here is derived from an EMBL/GenBank/DDBJ whole genome shotgun (WGS) entry which is preliminary data.</text>
</comment>
<sequence length="2325" mass="263869">MATNTEGCGNPKSQIAGIHQPLAERRGPEFDEGGEENKCFLVIKYHTSTEKCSDTTYLDLNIKQLDLLKSNIDSELLKLHSYIEEQNSPDKILVHVDDMLPTEVDVQKLLSRIRQIFKESVKIRTRNKSFSLPKEMPQKQTEMLKSFEEQLKIYYNDLKYTMEQDSLIFTTTPDMIDKIKLLATQVIGKIQSTSSLKVITEKELEEKKRSFRKQHEDKYCVLDIRCQMLSCSQKIVLLEKEEVKMTTTIFQHILGSSEEKEEFQTELKKLFCHLKFQSTYNGRVSLDATSWINKMQIKQVIDIFDKFAKRYKVSLVSNATCEFLREKGYYFTTLTGDPDYSMIMHTCEHDIKWPLTLICHSSDKETRGIIDSTSDTLITDDGVFEKTVVNSAELGPKNSSLKEPQSKETLGHSSSNSETHDLDVSNSSNLSTISKYRQTSHSTDPQTQAIDMEGKSYTSCDDGKTEHVIDIKNIIVNSSGISTMSHNDHNSSGSISPRFTVETGKSSSFNVRQADIKCKPETIQLFKQKQKVWQELVKLMEDKQVLLTMSEHGIIVRPDTMESNVTKYIADTYGSHSIDVNQFNIDPQKVYSAVHQILNSVNFTEAVSFEIIEDKVVFFGHISTLEEMLSSINTSKKPLCLETDLDECNSNVDRQLKLEPEYVSFFEKKTKLLSEINKSIIGIGDKTLVVGKGEDLKQAEDKFIDYVSKHMTIIKVEIPGNGFEYKTRIEFYLKELELLDKVLIILKDHCLSMVGQKLAILTMIERESFDIFKFHAFDLSNYKQVITSIRADDSFFGDVNIVTKIKDGILKIGGCPNEVKNLSAKVQECIALAEDFEVVDNVDRKPLPLNPKKGDVEKPKHGGSKHSQTTRSTSTSDYKEGGDYDVEKPKHRGSKQSQTTRSTSTSIDHRDTNYSFTLTLTSPSDCFYICQSSLNRKSELERCFNFSLDLKPIAIGTKDVIFAKYHGKNGTLIKFLVGETIRPYDTNEVILVLCNRPNYDVQLFDNDVTLFKKFKEQSRNMVGDVLKILTETDKPCLAFIPNYQDPEMKKKLSKLGNEFNSLMKKGHRYKSVTLLWDYYLEDPNNIMPYVLRKLADGDGPFKHLEKTVLIPKGNSLSDVKCEIQKLLERDSLDLNAEGHYIEIVPGSIEKQAVDVIVNSTGQDLVLSKGNISNAILQKVGYQIQTECYRNGLSDKGIAVTKGGKYFKHIFHVCLPSFDSIKDPMKNLSVVVWNCLEEANCRKMTSIAFPVLGIGNLEYPVHLVAKCMLDEINEYFRIIKRRHLCHVMIVAFDEPSQQAFYRENLLRVRLCKIAGDFVHKVEVSIQADEQNKDEIEQSLKKLIKERQLYTACEDSSENLEYPSDSRSAATEDGEMDFRNQNRPRNLQHHKERCVIVTACDNQFASIQNLLTPEFVKNGIQPMCFITPFEGNHNRAFIAFKSLEDRISACSTETLELNRMTSETPKSIINDFSCHVSIPPNIKVKELKLELEKASGVFVEFIDQNEIYIEGCEIQIHLAETMLQERLENKSKQTSSGEYHGGARPKVPTNSSSECKRHNLNKSVFKAVHQIIGKETVQKVSHFAEQPDGSVDFYLLKSTTDEAVLKIKDLIEDIRHEEVKIPEDKMDEACEFSEDHDYKGSVYVGVDDDTSTVHILGVDFNEVEEIVHKFKIAVGLLKITNKKLQRTRDDSFSSLPPQTELQEKTFNTSSKNIKVIVKKSDITKLNVDVIVNAANGYMAHGAGVAYHISKAGGYRLNQECQDYIKKYGQIPVTGICKTTGGDMRCNKVYHAVGPRWDDYRGNKKDCEDDLCKTIIRCLVEADKDGYKSIAIPSISSAIFGVPKSICVEMYVRAVNSFDNLHNVINLREIYFVDIQKDMVSSIQGGFEMFLKKPLDDLQKQTLGRLINDIAGGTRYGDMDSTTSSQIKSSKPGRSDVAQSQESQLKMVIKKQESKMICYLNPDFSIHIYQSDAITSSKTDAITTWEDTQLSNFNANIKIIIKEAGQIYEDERTEIKTKTENKFKAGSVITTSAGSLPFKYIFHLVSSIKPKEDELESLISNLLEETRKTSVHSVTTGNGNVDVSMLFDVLLKQLQKNIEMKISSTLKEIHLVVKSEAYMTEFHKLHQDLVHQEDDKVRKDEECSICMEVISNRKNLPCGHSFCGPCIDQAMKLSIFCPVCRQNVYGGIQTGTQPEGEMKVTTYKYSLPGYDRYGTIEINYIFRDGIQSEKHPNPGKPFKGTTRTAYLPDNRDGQEVLSLLKTAWERRLIFTVGKSVTTGQNDVVTWNDIHHKTRTDGGPDSFGYPDSRYLKRVKGELMAHGVTSEKPR</sequence>
<evidence type="ECO:0000313" key="14">
    <source>
        <dbReference type="Proteomes" id="UP001347796"/>
    </source>
</evidence>
<dbReference type="InterPro" id="IPR017907">
    <property type="entry name" value="Znf_RING_CS"/>
</dbReference>
<evidence type="ECO:0000256" key="7">
    <source>
        <dbReference type="ARBA" id="ARBA00022771"/>
    </source>
</evidence>
<feature type="region of interest" description="Disordered" evidence="10">
    <location>
        <begin position="394"/>
        <end position="461"/>
    </location>
</feature>
<evidence type="ECO:0000256" key="8">
    <source>
        <dbReference type="ARBA" id="ARBA00022833"/>
    </source>
</evidence>
<feature type="region of interest" description="Disordered" evidence="10">
    <location>
        <begin position="1526"/>
        <end position="1552"/>
    </location>
</feature>
<dbReference type="PROSITE" id="PS00518">
    <property type="entry name" value="ZF_RING_1"/>
    <property type="match status" value="1"/>
</dbReference>
<feature type="compositionally biased region" description="Basic and acidic residues" evidence="10">
    <location>
        <begin position="844"/>
        <end position="860"/>
    </location>
</feature>
<dbReference type="PANTHER" id="PTHR12622">
    <property type="entry name" value="DELTEX-RELATED"/>
    <property type="match status" value="1"/>
</dbReference>
<dbReference type="GO" id="GO:0016567">
    <property type="term" value="P:protein ubiquitination"/>
    <property type="evidence" value="ECO:0007669"/>
    <property type="project" value="InterPro"/>
</dbReference>
<dbReference type="Proteomes" id="UP001347796">
    <property type="component" value="Unassembled WGS sequence"/>
</dbReference>
<name>A0AAN8K710_PATCE</name>
<dbReference type="GO" id="GO:0061630">
    <property type="term" value="F:ubiquitin protein ligase activity"/>
    <property type="evidence" value="ECO:0007669"/>
    <property type="project" value="UniProtKB-EC"/>
</dbReference>
<feature type="compositionally biased region" description="Polar residues" evidence="10">
    <location>
        <begin position="1917"/>
        <end position="1926"/>
    </location>
</feature>
<feature type="compositionally biased region" description="Polar residues" evidence="10">
    <location>
        <begin position="1"/>
        <end position="13"/>
    </location>
</feature>
<dbReference type="EMBL" id="JAZGQO010000006">
    <property type="protein sequence ID" value="KAK6185734.1"/>
    <property type="molecule type" value="Genomic_DNA"/>
</dbReference>
<feature type="domain" description="Macro" evidence="12">
    <location>
        <begin position="1128"/>
        <end position="1307"/>
    </location>
</feature>
<feature type="compositionally biased region" description="Polar residues" evidence="10">
    <location>
        <begin position="424"/>
        <end position="449"/>
    </location>
</feature>
<dbReference type="CDD" id="cd09633">
    <property type="entry name" value="Deltex_C"/>
    <property type="match status" value="1"/>
</dbReference>
<proteinExistence type="inferred from homology"/>
<dbReference type="InterPro" id="IPR043472">
    <property type="entry name" value="Macro_dom-like"/>
</dbReference>
<gene>
    <name evidence="13" type="ORF">SNE40_007902</name>
</gene>
<keyword evidence="8" id="KW-0862">Zinc</keyword>
<organism evidence="13 14">
    <name type="scientific">Patella caerulea</name>
    <name type="common">Rayed Mediterranean limpet</name>
    <dbReference type="NCBI Taxonomy" id="87958"/>
    <lineage>
        <taxon>Eukaryota</taxon>
        <taxon>Metazoa</taxon>
        <taxon>Spiralia</taxon>
        <taxon>Lophotrochozoa</taxon>
        <taxon>Mollusca</taxon>
        <taxon>Gastropoda</taxon>
        <taxon>Patellogastropoda</taxon>
        <taxon>Patelloidea</taxon>
        <taxon>Patellidae</taxon>
        <taxon>Patella</taxon>
    </lineage>
</organism>
<dbReference type="SUPFAM" id="SSF52949">
    <property type="entry name" value="Macro domain-like"/>
    <property type="match status" value="3"/>
</dbReference>
<evidence type="ECO:0000256" key="6">
    <source>
        <dbReference type="ARBA" id="ARBA00022723"/>
    </source>
</evidence>
<dbReference type="InterPro" id="IPR039398">
    <property type="entry name" value="Deltex_fam"/>
</dbReference>
<evidence type="ECO:0000256" key="5">
    <source>
        <dbReference type="ARBA" id="ARBA00022679"/>
    </source>
</evidence>
<feature type="region of interest" description="Disordered" evidence="10">
    <location>
        <begin position="844"/>
        <end position="907"/>
    </location>
</feature>
<feature type="domain" description="Macro" evidence="12">
    <location>
        <begin position="1950"/>
        <end position="2127"/>
    </location>
</feature>
<feature type="region of interest" description="Disordered" evidence="10">
    <location>
        <begin position="1"/>
        <end position="31"/>
    </location>
</feature>
<keyword evidence="14" id="KW-1185">Reference proteome</keyword>
<dbReference type="Pfam" id="PF18102">
    <property type="entry name" value="DTC"/>
    <property type="match status" value="1"/>
</dbReference>
<keyword evidence="7 9" id="KW-0863">Zinc-finger</keyword>
<dbReference type="Gene3D" id="3.30.390.130">
    <property type="match status" value="1"/>
</dbReference>
<dbReference type="InterPro" id="IPR039396">
    <property type="entry name" value="Deltex_C"/>
</dbReference>
<dbReference type="InterPro" id="IPR002589">
    <property type="entry name" value="Macro_dom"/>
</dbReference>
<protein>
    <recommendedName>
        <fullName evidence="4">RING-type E3 ubiquitin transferase</fullName>
        <ecNumber evidence="4">2.3.2.27</ecNumber>
    </recommendedName>
</protein>
<feature type="region of interest" description="Disordered" evidence="10">
    <location>
        <begin position="1914"/>
        <end position="1939"/>
    </location>
</feature>
<evidence type="ECO:0000256" key="4">
    <source>
        <dbReference type="ARBA" id="ARBA00012483"/>
    </source>
</evidence>
<comment type="similarity">
    <text evidence="3">Belongs to the Deltex family.</text>
</comment>
<evidence type="ECO:0000259" key="11">
    <source>
        <dbReference type="PROSITE" id="PS50089"/>
    </source>
</evidence>
<evidence type="ECO:0000256" key="1">
    <source>
        <dbReference type="ARBA" id="ARBA00000900"/>
    </source>
</evidence>
<dbReference type="GO" id="GO:0007219">
    <property type="term" value="P:Notch signaling pathway"/>
    <property type="evidence" value="ECO:0007669"/>
    <property type="project" value="InterPro"/>
</dbReference>
<feature type="region of interest" description="Disordered" evidence="10">
    <location>
        <begin position="1353"/>
        <end position="1378"/>
    </location>
</feature>
<comment type="catalytic activity">
    <reaction evidence="1">
        <text>S-ubiquitinyl-[E2 ubiquitin-conjugating enzyme]-L-cysteine + [acceptor protein]-L-lysine = [E2 ubiquitin-conjugating enzyme]-L-cysteine + N(6)-ubiquitinyl-[acceptor protein]-L-lysine.</text>
        <dbReference type="EC" id="2.3.2.27"/>
    </reaction>
</comment>
<dbReference type="GO" id="GO:0008270">
    <property type="term" value="F:zinc ion binding"/>
    <property type="evidence" value="ECO:0007669"/>
    <property type="project" value="UniProtKB-KW"/>
</dbReference>
<dbReference type="SMART" id="SM00184">
    <property type="entry name" value="RING"/>
    <property type="match status" value="1"/>
</dbReference>
<feature type="compositionally biased region" description="Polar residues" evidence="10">
    <location>
        <begin position="865"/>
        <end position="876"/>
    </location>
</feature>
<dbReference type="InterPro" id="IPR001841">
    <property type="entry name" value="Znf_RING"/>
</dbReference>
<feature type="domain" description="RING-type" evidence="11">
    <location>
        <begin position="2140"/>
        <end position="2178"/>
    </location>
</feature>
<dbReference type="CDD" id="cd02907">
    <property type="entry name" value="Macro_Af1521_BAL-like"/>
    <property type="match status" value="1"/>
</dbReference>
<dbReference type="PROSITE" id="PS50089">
    <property type="entry name" value="ZF_RING_2"/>
    <property type="match status" value="1"/>
</dbReference>
<dbReference type="EC" id="2.3.2.27" evidence="4"/>
<keyword evidence="5" id="KW-0808">Transferase</keyword>
<evidence type="ECO:0000256" key="3">
    <source>
        <dbReference type="ARBA" id="ARBA00009413"/>
    </source>
</evidence>
<comment type="pathway">
    <text evidence="2">Protein modification; protein ubiquitination.</text>
</comment>
<dbReference type="PROSITE" id="PS51154">
    <property type="entry name" value="MACRO"/>
    <property type="match status" value="3"/>
</dbReference>
<dbReference type="Pfam" id="PF13923">
    <property type="entry name" value="zf-C3HC4_2"/>
    <property type="match status" value="1"/>
</dbReference>
<accession>A0AAN8K710</accession>